<evidence type="ECO:0000256" key="9">
    <source>
        <dbReference type="ARBA" id="ARBA00023125"/>
    </source>
</evidence>
<dbReference type="InterPro" id="IPR014017">
    <property type="entry name" value="DNA_helicase_UvrD-like_C"/>
</dbReference>
<comment type="caution">
    <text evidence="19">The sequence shown here is derived from an EMBL/GenBank/DDBJ whole genome shotgun (WGS) entry which is preliminary data.</text>
</comment>
<keyword evidence="7" id="KW-0269">Exonuclease</keyword>
<evidence type="ECO:0000256" key="10">
    <source>
        <dbReference type="ARBA" id="ARBA00023204"/>
    </source>
</evidence>
<protein>
    <recommendedName>
        <fullName evidence="13">DNA 3'-5' helicase</fullName>
        <ecNumber evidence="13">5.6.2.4</ecNumber>
    </recommendedName>
    <alternativeName>
        <fullName evidence="14">DNA 3'-5' helicase II</fullName>
    </alternativeName>
</protein>
<evidence type="ECO:0000256" key="6">
    <source>
        <dbReference type="ARBA" id="ARBA00022806"/>
    </source>
</evidence>
<evidence type="ECO:0000256" key="12">
    <source>
        <dbReference type="ARBA" id="ARBA00034617"/>
    </source>
</evidence>
<dbReference type="PANTHER" id="PTHR11070">
    <property type="entry name" value="UVRD / RECB / PCRA DNA HELICASE FAMILY MEMBER"/>
    <property type="match status" value="1"/>
</dbReference>
<feature type="domain" description="UvrD-like helicase C-terminal" evidence="18">
    <location>
        <begin position="355"/>
        <end position="654"/>
    </location>
</feature>
<evidence type="ECO:0000313" key="20">
    <source>
        <dbReference type="Proteomes" id="UP000295807"/>
    </source>
</evidence>
<evidence type="ECO:0000256" key="2">
    <source>
        <dbReference type="ARBA" id="ARBA00022722"/>
    </source>
</evidence>
<dbReference type="InterPro" id="IPR027417">
    <property type="entry name" value="P-loop_NTPase"/>
</dbReference>
<dbReference type="EMBL" id="SMAD01000011">
    <property type="protein sequence ID" value="TCS85676.1"/>
    <property type="molecule type" value="Genomic_DNA"/>
</dbReference>
<proteinExistence type="inferred from homology"/>
<comment type="catalytic activity">
    <reaction evidence="15">
        <text>ATP + H2O = ADP + phosphate + H(+)</text>
        <dbReference type="Rhea" id="RHEA:13065"/>
        <dbReference type="ChEBI" id="CHEBI:15377"/>
        <dbReference type="ChEBI" id="CHEBI:15378"/>
        <dbReference type="ChEBI" id="CHEBI:30616"/>
        <dbReference type="ChEBI" id="CHEBI:43474"/>
        <dbReference type="ChEBI" id="CHEBI:456216"/>
        <dbReference type="EC" id="5.6.2.4"/>
    </reaction>
</comment>
<feature type="binding site" evidence="16">
    <location>
        <begin position="38"/>
        <end position="45"/>
    </location>
    <ligand>
        <name>ATP</name>
        <dbReference type="ChEBI" id="CHEBI:30616"/>
    </ligand>
</feature>
<dbReference type="InterPro" id="IPR013986">
    <property type="entry name" value="DExx_box_DNA_helicase_dom_sf"/>
</dbReference>
<keyword evidence="20" id="KW-1185">Reference proteome</keyword>
<sequence>MMENADKYNIAFRKALETLNEAQLRAVEQIEGPVLVIAGPGTGKTQILAARIGRILSNTDTDPHNILCLTYTDAGAVAMRRRLFQFIGPDAWRVNIYTFHAFCNDIIQENLDYFGKLSLDAISDLEQIALFRKLIDSFPANHVLKRFRGDAYYEISGLKDLFSIMKRENWQPDFVCQKAGEYLQAIRDAEPDSPYFKKFKYKKPPKAAGPGAVQPGDLKPAFDDEVERMERLKAAACEFPNYQRLMREMGRYDFDDMISWILEAFKTDPNFLLNYQEKYQYVLLDEYQDTSGAQNELIRLLVSYWDTPNIFVVGDDDQSIFRFQGANVENIEQYHTRYARDLYSVMLLDNYRSTQPILDAARVLIEHNTERIRLPGLSKHLLAKNSSLAKDVLPEIHEYQTQLHEFAGITRQVKKLLDQGLPPAEIAIIYKEHRIGEELMHYFRLENIPVSARKKLNVLKTPFGQKLLNILRYLSLETEAPYSGDELLFHIMHYDFYGISPLETAKICVAVNRQNRAGKEQTAIRRHIAELAAGQQSLFQAEGQAEIARLSNDIEYWIKAAENLTLQNLFEKIVLRGGILGYVLRSPDKNLYLQILSALFNFLKEESRRHPEMNLAGFMRQIDLLEEHELPLEVSQVIFNEQGVNFLTCHGSKGLEFDQVFLLGCNSQSWEKKKKRASGYKLPDTVFSSARDAGNEEELRRLFYVAITRARSHLHLSYCRYDAAGKELEHSVFLAEIMAGTGLQPLHREVPEEELLPFFALNFSEEEKPAIGLIDKNLVDSVLQNYALSVTHLSNYLECPLRFYFQNLLQIPRGKTESLTFGSAIHWALEVFFRKVKEEGEFPPKEQLQEDFGWYMNKNRESFTAEQYARRMEYGKKILPDYYDRYIEEWPRVIIPEITVRNVEIGGVPIKGKIDKLEFDGKSVNVVDYKTGRYKNAKEKLKSPDEKNPNGGDYWRQAVFYKILIDNDHSRNWTALSSEFDFVEPENDEYIKHKIFIRPEDIEIVTGQIKDTYARIRNYEFDTGCGKKDCEWCNFVRSNFRDLPQMPAIEDEEQ</sequence>
<evidence type="ECO:0000256" key="14">
    <source>
        <dbReference type="ARBA" id="ARBA00034923"/>
    </source>
</evidence>
<evidence type="ECO:0000259" key="17">
    <source>
        <dbReference type="PROSITE" id="PS51198"/>
    </source>
</evidence>
<dbReference type="Gene3D" id="1.10.486.10">
    <property type="entry name" value="PCRA, domain 4"/>
    <property type="match status" value="1"/>
</dbReference>
<dbReference type="EC" id="5.6.2.4" evidence="13"/>
<feature type="domain" description="UvrD-like helicase ATP-binding" evidence="17">
    <location>
        <begin position="17"/>
        <end position="354"/>
    </location>
</feature>
<evidence type="ECO:0000256" key="4">
    <source>
        <dbReference type="ARBA" id="ARBA00022763"/>
    </source>
</evidence>
<dbReference type="GO" id="GO:0004527">
    <property type="term" value="F:exonuclease activity"/>
    <property type="evidence" value="ECO:0007669"/>
    <property type="project" value="UniProtKB-KW"/>
</dbReference>
<dbReference type="Gene3D" id="3.90.320.10">
    <property type="match status" value="1"/>
</dbReference>
<keyword evidence="9" id="KW-0238">DNA-binding</keyword>
<dbReference type="Gene3D" id="1.10.10.160">
    <property type="match status" value="1"/>
</dbReference>
<dbReference type="RefSeq" id="WP_132130097.1">
    <property type="nucleotide sequence ID" value="NZ_CP042432.1"/>
</dbReference>
<evidence type="ECO:0000256" key="8">
    <source>
        <dbReference type="ARBA" id="ARBA00022840"/>
    </source>
</evidence>
<evidence type="ECO:0000256" key="7">
    <source>
        <dbReference type="ARBA" id="ARBA00022839"/>
    </source>
</evidence>
<dbReference type="GO" id="GO:0043138">
    <property type="term" value="F:3'-5' DNA helicase activity"/>
    <property type="evidence" value="ECO:0007669"/>
    <property type="project" value="UniProtKB-EC"/>
</dbReference>
<evidence type="ECO:0000256" key="1">
    <source>
        <dbReference type="ARBA" id="ARBA00009922"/>
    </source>
</evidence>
<keyword evidence="10" id="KW-0234">DNA repair</keyword>
<dbReference type="AlphaFoldDB" id="A0A4V2UTE5"/>
<dbReference type="PROSITE" id="PS51217">
    <property type="entry name" value="UVRD_HELICASE_CTER"/>
    <property type="match status" value="1"/>
</dbReference>
<dbReference type="GO" id="GO:0000725">
    <property type="term" value="P:recombinational repair"/>
    <property type="evidence" value="ECO:0007669"/>
    <property type="project" value="TreeGrafter"/>
</dbReference>
<dbReference type="SUPFAM" id="SSF52540">
    <property type="entry name" value="P-loop containing nucleoside triphosphate hydrolases"/>
    <property type="match status" value="1"/>
</dbReference>
<dbReference type="Gene3D" id="3.40.50.300">
    <property type="entry name" value="P-loop containing nucleotide triphosphate hydrolases"/>
    <property type="match status" value="3"/>
</dbReference>
<dbReference type="Pfam" id="PF13361">
    <property type="entry name" value="UvrD_C"/>
    <property type="match status" value="2"/>
</dbReference>
<keyword evidence="6 16" id="KW-0347">Helicase</keyword>
<dbReference type="OrthoDB" id="9810135at2"/>
<evidence type="ECO:0000256" key="5">
    <source>
        <dbReference type="ARBA" id="ARBA00022801"/>
    </source>
</evidence>
<name>A0A4V2UTE5_9SPHI</name>
<evidence type="ECO:0000256" key="3">
    <source>
        <dbReference type="ARBA" id="ARBA00022741"/>
    </source>
</evidence>
<organism evidence="19 20">
    <name type="scientific">Anseongella ginsenosidimutans</name>
    <dbReference type="NCBI Taxonomy" id="496056"/>
    <lineage>
        <taxon>Bacteria</taxon>
        <taxon>Pseudomonadati</taxon>
        <taxon>Bacteroidota</taxon>
        <taxon>Sphingobacteriia</taxon>
        <taxon>Sphingobacteriales</taxon>
        <taxon>Sphingobacteriaceae</taxon>
        <taxon>Anseongella</taxon>
    </lineage>
</organism>
<dbReference type="GO" id="GO:0003677">
    <property type="term" value="F:DNA binding"/>
    <property type="evidence" value="ECO:0007669"/>
    <property type="project" value="UniProtKB-KW"/>
</dbReference>
<dbReference type="PROSITE" id="PS51198">
    <property type="entry name" value="UVRD_HELICASE_ATP_BIND"/>
    <property type="match status" value="1"/>
</dbReference>
<dbReference type="GO" id="GO:0005524">
    <property type="term" value="F:ATP binding"/>
    <property type="evidence" value="ECO:0007669"/>
    <property type="project" value="UniProtKB-UniRule"/>
</dbReference>
<evidence type="ECO:0000256" key="13">
    <source>
        <dbReference type="ARBA" id="ARBA00034808"/>
    </source>
</evidence>
<evidence type="ECO:0000259" key="18">
    <source>
        <dbReference type="PROSITE" id="PS51217"/>
    </source>
</evidence>
<keyword evidence="2" id="KW-0540">Nuclease</keyword>
<dbReference type="CDD" id="cd17932">
    <property type="entry name" value="DEXQc_UvrD"/>
    <property type="match status" value="1"/>
</dbReference>
<dbReference type="Pfam" id="PF12705">
    <property type="entry name" value="PDDEXK_1"/>
    <property type="match status" value="1"/>
</dbReference>
<dbReference type="InterPro" id="IPR011604">
    <property type="entry name" value="PDDEXK-like_dom_sf"/>
</dbReference>
<reference evidence="19 20" key="1">
    <citation type="submission" date="2019-03" db="EMBL/GenBank/DDBJ databases">
        <title>Genomic Encyclopedia of Type Strains, Phase IV (KMG-IV): sequencing the most valuable type-strain genomes for metagenomic binning, comparative biology and taxonomic classification.</title>
        <authorList>
            <person name="Goeker M."/>
        </authorList>
    </citation>
    <scope>NUCLEOTIDE SEQUENCE [LARGE SCALE GENOMIC DNA]</scope>
    <source>
        <strain evidence="19 20">DSM 21100</strain>
    </source>
</reference>
<keyword evidence="5 16" id="KW-0378">Hydrolase</keyword>
<dbReference type="InterPro" id="IPR014016">
    <property type="entry name" value="UvrD-like_ATP-bd"/>
</dbReference>
<dbReference type="Pfam" id="PF00580">
    <property type="entry name" value="UvrD-helicase"/>
    <property type="match status" value="1"/>
</dbReference>
<comment type="similarity">
    <text evidence="1">Belongs to the helicase family. UvrD subfamily.</text>
</comment>
<comment type="catalytic activity">
    <reaction evidence="12">
        <text>Couples ATP hydrolysis with the unwinding of duplex DNA by translocating in the 3'-5' direction.</text>
        <dbReference type="EC" id="5.6.2.4"/>
    </reaction>
</comment>
<keyword evidence="3 16" id="KW-0547">Nucleotide-binding</keyword>
<gene>
    <name evidence="19" type="ORF">EDD80_11178</name>
</gene>
<keyword evidence="8 16" id="KW-0067">ATP-binding</keyword>
<accession>A0A4V2UTE5</accession>
<dbReference type="PANTHER" id="PTHR11070:SF2">
    <property type="entry name" value="ATP-DEPENDENT DNA HELICASE SRS2"/>
    <property type="match status" value="1"/>
</dbReference>
<dbReference type="Proteomes" id="UP000295807">
    <property type="component" value="Unassembled WGS sequence"/>
</dbReference>
<evidence type="ECO:0000256" key="15">
    <source>
        <dbReference type="ARBA" id="ARBA00048988"/>
    </source>
</evidence>
<dbReference type="InterPro" id="IPR038726">
    <property type="entry name" value="PDDEXK_AddAB-type"/>
</dbReference>
<keyword evidence="11" id="KW-0413">Isomerase</keyword>
<evidence type="ECO:0000256" key="16">
    <source>
        <dbReference type="PROSITE-ProRule" id="PRU00560"/>
    </source>
</evidence>
<keyword evidence="4" id="KW-0227">DNA damage</keyword>
<evidence type="ECO:0000256" key="11">
    <source>
        <dbReference type="ARBA" id="ARBA00023235"/>
    </source>
</evidence>
<evidence type="ECO:0000313" key="19">
    <source>
        <dbReference type="EMBL" id="TCS85676.1"/>
    </source>
</evidence>
<dbReference type="InterPro" id="IPR000212">
    <property type="entry name" value="DNA_helicase_UvrD/REP"/>
</dbReference>